<feature type="transmembrane region" description="Helical" evidence="1">
    <location>
        <begin position="73"/>
        <end position="95"/>
    </location>
</feature>
<gene>
    <name evidence="2" type="ORF">D8M05_01170</name>
</gene>
<proteinExistence type="predicted"/>
<comment type="caution">
    <text evidence="2">The sequence shown here is derived from an EMBL/GenBank/DDBJ whole genome shotgun (WGS) entry which is preliminary data.</text>
</comment>
<sequence>MLKKTFLISTCIALFLLLAGFIMTDFDLIGKILLGIGIVSIVISALFSGVFLSGPEIRANYHTETKDDRHKRVTIMTLTGVFAVPQLGAALLLFIM</sequence>
<protein>
    <recommendedName>
        <fullName evidence="4">DUF5316 domain-containing protein</fullName>
    </recommendedName>
</protein>
<evidence type="ECO:0000313" key="2">
    <source>
        <dbReference type="EMBL" id="RKQ18748.1"/>
    </source>
</evidence>
<dbReference type="RefSeq" id="WP_121127784.1">
    <property type="nucleotide sequence ID" value="NZ_JBHUFK010000020.1"/>
</dbReference>
<reference evidence="2 3" key="1">
    <citation type="journal article" date="2015" name="Antonie Van Leeuwenhoek">
        <title>Oceanobacillus bengalensis sp. nov., a bacterium isolated from seawater of the Bay of Bengal.</title>
        <authorList>
            <person name="Yongchang O."/>
            <person name="Xiang W."/>
            <person name="Wang G."/>
        </authorList>
    </citation>
    <scope>NUCLEOTIDE SEQUENCE [LARGE SCALE GENOMIC DNA]</scope>
    <source>
        <strain evidence="2 3">MCCC 1K00260</strain>
    </source>
</reference>
<keyword evidence="3" id="KW-1185">Reference proteome</keyword>
<evidence type="ECO:0000313" key="3">
    <source>
        <dbReference type="Proteomes" id="UP000281813"/>
    </source>
</evidence>
<dbReference type="AlphaFoldDB" id="A0A494Z8T3"/>
<keyword evidence="1" id="KW-0812">Transmembrane</keyword>
<name>A0A494Z8T3_9BACI</name>
<evidence type="ECO:0008006" key="4">
    <source>
        <dbReference type="Google" id="ProtNLM"/>
    </source>
</evidence>
<evidence type="ECO:0000256" key="1">
    <source>
        <dbReference type="SAM" id="Phobius"/>
    </source>
</evidence>
<dbReference type="InterPro" id="IPR035167">
    <property type="entry name" value="DUF5316"/>
</dbReference>
<organism evidence="2 3">
    <name type="scientific">Oceanobacillus bengalensis</name>
    <dbReference type="NCBI Taxonomy" id="1435466"/>
    <lineage>
        <taxon>Bacteria</taxon>
        <taxon>Bacillati</taxon>
        <taxon>Bacillota</taxon>
        <taxon>Bacilli</taxon>
        <taxon>Bacillales</taxon>
        <taxon>Bacillaceae</taxon>
        <taxon>Oceanobacillus</taxon>
    </lineage>
</organism>
<dbReference type="Proteomes" id="UP000281813">
    <property type="component" value="Unassembled WGS sequence"/>
</dbReference>
<feature type="transmembrane region" description="Helical" evidence="1">
    <location>
        <begin position="32"/>
        <end position="52"/>
    </location>
</feature>
<keyword evidence="1" id="KW-0472">Membrane</keyword>
<keyword evidence="1" id="KW-1133">Transmembrane helix</keyword>
<dbReference type="EMBL" id="RBZO01000001">
    <property type="protein sequence ID" value="RKQ18748.1"/>
    <property type="molecule type" value="Genomic_DNA"/>
</dbReference>
<feature type="transmembrane region" description="Helical" evidence="1">
    <location>
        <begin position="7"/>
        <end position="26"/>
    </location>
</feature>
<dbReference type="OrthoDB" id="1927595at2"/>
<accession>A0A494Z8T3</accession>
<dbReference type="Pfam" id="PF17247">
    <property type="entry name" value="DUF5316"/>
    <property type="match status" value="1"/>
</dbReference>